<dbReference type="PANTHER" id="PTHR19991:SF2">
    <property type="entry name" value="GH08893P"/>
    <property type="match status" value="1"/>
</dbReference>
<proteinExistence type="predicted"/>
<feature type="transmembrane region" description="Helical" evidence="1">
    <location>
        <begin position="116"/>
        <end position="137"/>
    </location>
</feature>
<dbReference type="InterPro" id="IPR036249">
    <property type="entry name" value="Thioredoxin-like_sf"/>
</dbReference>
<comment type="caution">
    <text evidence="2">The sequence shown here is derived from an EMBL/GenBank/DDBJ whole genome shotgun (WGS) entry which is preliminary data.</text>
</comment>
<evidence type="ECO:0000313" key="3">
    <source>
        <dbReference type="Proteomes" id="UP001465755"/>
    </source>
</evidence>
<gene>
    <name evidence="2" type="ORF">WJX73_000452</name>
</gene>
<keyword evidence="3" id="KW-1185">Reference proteome</keyword>
<keyword evidence="1" id="KW-0472">Membrane</keyword>
<reference evidence="2 3" key="1">
    <citation type="journal article" date="2024" name="Nat. Commun.">
        <title>Phylogenomics reveals the evolutionary origins of lichenization in chlorophyte algae.</title>
        <authorList>
            <person name="Puginier C."/>
            <person name="Libourel C."/>
            <person name="Otte J."/>
            <person name="Skaloud P."/>
            <person name="Haon M."/>
            <person name="Grisel S."/>
            <person name="Petersen M."/>
            <person name="Berrin J.G."/>
            <person name="Delaux P.M."/>
            <person name="Dal Grande F."/>
            <person name="Keller J."/>
        </authorList>
    </citation>
    <scope>NUCLEOTIDE SEQUENCE [LARGE SCALE GENOMIC DNA]</scope>
    <source>
        <strain evidence="2 3">SAG 2036</strain>
    </source>
</reference>
<sequence length="154" mass="17635">MHASSCWSQRPGLVELKQKDFEHRTQAASGQTTGTWCVLFTNLDQIAINKAWQRVTAQTREEDASILFGVVDVQDNKKLGKRFSLSRDNLPAALLFRRQKMHIYPKPGNLSPPGQYALLAAAVFTLMVFYVLIRGLFVRLPYEKRLDDLQRKNQ</sequence>
<dbReference type="PANTHER" id="PTHR19991">
    <property type="entry name" value="L 2 01289"/>
    <property type="match status" value="1"/>
</dbReference>
<name>A0AAW1PCE6_9CHLO</name>
<accession>A0AAW1PCE6</accession>
<dbReference type="AlphaFoldDB" id="A0AAW1PCE6"/>
<dbReference type="Gene3D" id="3.40.30.10">
    <property type="entry name" value="Glutaredoxin"/>
    <property type="match status" value="1"/>
</dbReference>
<evidence type="ECO:0000313" key="2">
    <source>
        <dbReference type="EMBL" id="KAK9807399.1"/>
    </source>
</evidence>
<keyword evidence="1" id="KW-0812">Transmembrane</keyword>
<organism evidence="2 3">
    <name type="scientific">Symbiochloris irregularis</name>
    <dbReference type="NCBI Taxonomy" id="706552"/>
    <lineage>
        <taxon>Eukaryota</taxon>
        <taxon>Viridiplantae</taxon>
        <taxon>Chlorophyta</taxon>
        <taxon>core chlorophytes</taxon>
        <taxon>Trebouxiophyceae</taxon>
        <taxon>Trebouxiales</taxon>
        <taxon>Trebouxiaceae</taxon>
        <taxon>Symbiochloris</taxon>
    </lineage>
</organism>
<dbReference type="Proteomes" id="UP001465755">
    <property type="component" value="Unassembled WGS sequence"/>
</dbReference>
<protein>
    <submittedName>
        <fullName evidence="2">Uncharacterized protein</fullName>
    </submittedName>
</protein>
<dbReference type="EMBL" id="JALJOQ010000030">
    <property type="protein sequence ID" value="KAK9807399.1"/>
    <property type="molecule type" value="Genomic_DNA"/>
</dbReference>
<evidence type="ECO:0000256" key="1">
    <source>
        <dbReference type="SAM" id="Phobius"/>
    </source>
</evidence>
<dbReference type="SUPFAM" id="SSF52833">
    <property type="entry name" value="Thioredoxin-like"/>
    <property type="match status" value="1"/>
</dbReference>
<keyword evidence="1" id="KW-1133">Transmembrane helix</keyword>